<dbReference type="KEGG" id="tng:GSTEN00005681G001"/>
<feature type="transmembrane region" description="Helical" evidence="8">
    <location>
        <begin position="261"/>
        <end position="282"/>
    </location>
</feature>
<evidence type="ECO:0000256" key="1">
    <source>
        <dbReference type="ARBA" id="ARBA00004141"/>
    </source>
</evidence>
<dbReference type="PANTHER" id="PTHR31488:SF1">
    <property type="entry name" value="C-MANNOSYLTRANSFERASE DPY19L1"/>
    <property type="match status" value="1"/>
</dbReference>
<dbReference type="EMBL" id="CAAE01008088">
    <property type="protein sequence ID" value="CAF91123.1"/>
    <property type="molecule type" value="Genomic_DNA"/>
</dbReference>
<comment type="caution">
    <text evidence="9">The sequence shown here is derived from an EMBL/GenBank/DDBJ whole genome shotgun (WGS) entry which is preliminary data.</text>
</comment>
<dbReference type="GO" id="GO:0005637">
    <property type="term" value="C:nuclear inner membrane"/>
    <property type="evidence" value="ECO:0007669"/>
    <property type="project" value="TreeGrafter"/>
</dbReference>
<reference evidence="9" key="2">
    <citation type="submission" date="2004-02" db="EMBL/GenBank/DDBJ databases">
        <authorList>
            <consortium name="Genoscope"/>
            <consortium name="Whitehead Institute Centre for Genome Research"/>
        </authorList>
    </citation>
    <scope>NUCLEOTIDE SEQUENCE</scope>
</reference>
<protein>
    <submittedName>
        <fullName evidence="9">(spotted green pufferfish) hypothetical protein</fullName>
    </submittedName>
</protein>
<dbReference type="InterPro" id="IPR018732">
    <property type="entry name" value="Dpy-19/Dpy-19-like"/>
</dbReference>
<evidence type="ECO:0000256" key="2">
    <source>
        <dbReference type="ARBA" id="ARBA00008744"/>
    </source>
</evidence>
<organism evidence="9">
    <name type="scientific">Tetraodon nigroviridis</name>
    <name type="common">Spotted green pufferfish</name>
    <name type="synonym">Chelonodon nigroviridis</name>
    <dbReference type="NCBI Taxonomy" id="99883"/>
    <lineage>
        <taxon>Eukaryota</taxon>
        <taxon>Metazoa</taxon>
        <taxon>Chordata</taxon>
        <taxon>Craniata</taxon>
        <taxon>Vertebrata</taxon>
        <taxon>Euteleostomi</taxon>
        <taxon>Actinopterygii</taxon>
        <taxon>Neopterygii</taxon>
        <taxon>Teleostei</taxon>
        <taxon>Neoteleostei</taxon>
        <taxon>Acanthomorphata</taxon>
        <taxon>Eupercaria</taxon>
        <taxon>Tetraodontiformes</taxon>
        <taxon>Tetradontoidea</taxon>
        <taxon>Tetraodontidae</taxon>
        <taxon>Tetraodon</taxon>
    </lineage>
</organism>
<dbReference type="Pfam" id="PF10034">
    <property type="entry name" value="Dpy19"/>
    <property type="match status" value="2"/>
</dbReference>
<keyword evidence="7 8" id="KW-0472">Membrane</keyword>
<name>Q4T7K9_TETNG</name>
<keyword evidence="3" id="KW-0328">Glycosyltransferase</keyword>
<proteinExistence type="inferred from homology"/>
<evidence type="ECO:0000256" key="7">
    <source>
        <dbReference type="ARBA" id="ARBA00023136"/>
    </source>
</evidence>
<feature type="non-terminal residue" evidence="9">
    <location>
        <position position="669"/>
    </location>
</feature>
<evidence type="ECO:0000256" key="4">
    <source>
        <dbReference type="ARBA" id="ARBA00022679"/>
    </source>
</evidence>
<comment type="similarity">
    <text evidence="2">Belongs to the dpy-19 family.</text>
</comment>
<evidence type="ECO:0000256" key="8">
    <source>
        <dbReference type="SAM" id="Phobius"/>
    </source>
</evidence>
<keyword evidence="6 8" id="KW-1133">Transmembrane helix</keyword>
<feature type="transmembrane region" description="Helical" evidence="8">
    <location>
        <begin position="130"/>
        <end position="155"/>
    </location>
</feature>
<feature type="transmembrane region" description="Helical" evidence="8">
    <location>
        <begin position="429"/>
        <end position="447"/>
    </location>
</feature>
<feature type="transmembrane region" description="Helical" evidence="8">
    <location>
        <begin position="318"/>
        <end position="339"/>
    </location>
</feature>
<evidence type="ECO:0000313" key="9">
    <source>
        <dbReference type="EMBL" id="CAF91123.1"/>
    </source>
</evidence>
<dbReference type="PANTHER" id="PTHR31488">
    <property type="entry name" value="DPY-19-LIKE 1, LIKE (H. SAPIENS)"/>
    <property type="match status" value="1"/>
</dbReference>
<gene>
    <name evidence="9" type="ORF">GSTENG00005681001</name>
</gene>
<evidence type="ECO:0000256" key="3">
    <source>
        <dbReference type="ARBA" id="ARBA00022676"/>
    </source>
</evidence>
<evidence type="ECO:0000256" key="5">
    <source>
        <dbReference type="ARBA" id="ARBA00022692"/>
    </source>
</evidence>
<dbReference type="OrthoDB" id="6019623at2759"/>
<dbReference type="GO" id="GO:0000030">
    <property type="term" value="F:mannosyltransferase activity"/>
    <property type="evidence" value="ECO:0007669"/>
    <property type="project" value="TreeGrafter"/>
</dbReference>
<evidence type="ECO:0000256" key="6">
    <source>
        <dbReference type="ARBA" id="ARBA00022989"/>
    </source>
</evidence>
<keyword evidence="4" id="KW-0808">Transferase</keyword>
<feature type="non-terminal residue" evidence="9">
    <location>
        <position position="1"/>
    </location>
</feature>
<dbReference type="AlphaFoldDB" id="Q4T7K9"/>
<feature type="transmembrane region" description="Helical" evidence="8">
    <location>
        <begin position="237"/>
        <end position="254"/>
    </location>
</feature>
<keyword evidence="5 8" id="KW-0812">Transmembrane</keyword>
<feature type="transmembrane region" description="Helical" evidence="8">
    <location>
        <begin position="189"/>
        <end position="206"/>
    </location>
</feature>
<comment type="subcellular location">
    <subcellularLocation>
        <location evidence="1">Membrane</location>
        <topology evidence="1">Multi-pass membrane protein</topology>
    </subcellularLocation>
</comment>
<feature type="transmembrane region" description="Helical" evidence="8">
    <location>
        <begin position="502"/>
        <end position="524"/>
    </location>
</feature>
<accession>Q4T7K9</accession>
<sequence length="669" mass="75541">AVVSGFLHWYHLTHLFENDRHFSHLSTLEKEMAFRTEMGLYYSYYKTIIEAPSFMGGLHEVMNDGLTEYPLVINTLKRFNLYPEVVLASWYRTYTGVMAYLGIPTKTCWSVNRGEGLTPVDSCEGLGDPAYFYVACVFLLNGVMMSLFFLFGFYLSNSNLGGIVTTACFFFNHGESTRVMWTPPLRESFAYPFLVLQMLLLTYILRKPNPSRAAMVALGVSNLCFMLPWQFAQFVLLTQVASLFASYVLGYLAATKMQSILVTHMVELPLLQVTLAVCFVLMFGNSMLLTSFYASSLVSIWAIVALRDRFCQAFRPGVVRWVMQVLVWVVSTVLLKFMLSTVLCASDDAHISALIKSKFMSYRDFHTLMYTCAAEFDFLELETGQDVVRFLKEGGRDGAAQGRAATRLPRRVKTVCWCECVCELLSPQLVYHSLQLLAFAILAILIMRLKLFLTPHMCIMASLICSKQVQLAAARISAFALWEVGRSYLDGLGTNLNTGRAVFLLLALMAVQGVANLQAQWAIIGEFSNLPQEELLDWILENTQPNAVFAGAMPTMASVKLSTGRPIVNHPHYEDAGLRERTKLVYSMYSRMSGETVKRNLMKLGVDFFVLEDSWCTRRTRPGCSMPEIWDVEDPQNAGKLPLCTHMSRNSRPHFVTVFSNDVYKVLQV</sequence>
<reference evidence="9" key="1">
    <citation type="journal article" date="2004" name="Nature">
        <title>Genome duplication in the teleost fish Tetraodon nigroviridis reveals the early vertebrate proto-karyotype.</title>
        <authorList>
            <person name="Jaillon O."/>
            <person name="Aury J.-M."/>
            <person name="Brunet F."/>
            <person name="Petit J.-L."/>
            <person name="Stange-Thomann N."/>
            <person name="Mauceli E."/>
            <person name="Bouneau L."/>
            <person name="Fischer C."/>
            <person name="Ozouf-Costaz C."/>
            <person name="Bernot A."/>
            <person name="Nicaud S."/>
            <person name="Jaffe D."/>
            <person name="Fisher S."/>
            <person name="Lutfalla G."/>
            <person name="Dossat C."/>
            <person name="Segurens B."/>
            <person name="Dasilva C."/>
            <person name="Salanoubat M."/>
            <person name="Levy M."/>
            <person name="Boudet N."/>
            <person name="Castellano S."/>
            <person name="Anthouard V."/>
            <person name="Jubin C."/>
            <person name="Castelli V."/>
            <person name="Katinka M."/>
            <person name="Vacherie B."/>
            <person name="Biemont C."/>
            <person name="Skalli Z."/>
            <person name="Cattolico L."/>
            <person name="Poulain J."/>
            <person name="De Berardinis V."/>
            <person name="Cruaud C."/>
            <person name="Duprat S."/>
            <person name="Brottier P."/>
            <person name="Coutanceau J.-P."/>
            <person name="Gouzy J."/>
            <person name="Parra G."/>
            <person name="Lardier G."/>
            <person name="Chapple C."/>
            <person name="McKernan K.J."/>
            <person name="McEwan P."/>
            <person name="Bosak S."/>
            <person name="Kellis M."/>
            <person name="Volff J.-N."/>
            <person name="Guigo R."/>
            <person name="Zody M.C."/>
            <person name="Mesirov J."/>
            <person name="Lindblad-Toh K."/>
            <person name="Birren B."/>
            <person name="Nusbaum C."/>
            <person name="Kahn D."/>
            <person name="Robinson-Rechavi M."/>
            <person name="Laudet V."/>
            <person name="Schachter V."/>
            <person name="Quetier F."/>
            <person name="Saurin W."/>
            <person name="Scarpelli C."/>
            <person name="Wincker P."/>
            <person name="Lander E.S."/>
            <person name="Weissenbach J."/>
            <person name="Roest Crollius H."/>
        </authorList>
    </citation>
    <scope>NUCLEOTIDE SEQUENCE [LARGE SCALE GENOMIC DNA]</scope>
</reference>
<feature type="transmembrane region" description="Helical" evidence="8">
    <location>
        <begin position="288"/>
        <end position="306"/>
    </location>
</feature>